<dbReference type="PANTHER" id="PTHR11731:SF160">
    <property type="entry name" value="DIPEPTIDYL AMINOPEPTIDASE A"/>
    <property type="match status" value="1"/>
</dbReference>
<dbReference type="GO" id="GO:0008236">
    <property type="term" value="F:serine-type peptidase activity"/>
    <property type="evidence" value="ECO:0007669"/>
    <property type="project" value="UniProtKB-KW"/>
</dbReference>
<dbReference type="SUPFAM" id="SSF82171">
    <property type="entry name" value="DPP6 N-terminal domain-like"/>
    <property type="match status" value="1"/>
</dbReference>
<name>A0A0V1PUA5_9ASCO</name>
<keyword evidence="3" id="KW-0645">Protease</keyword>
<dbReference type="InterPro" id="IPR001375">
    <property type="entry name" value="Peptidase_S9_cat"/>
</dbReference>
<evidence type="ECO:0000256" key="6">
    <source>
        <dbReference type="ARBA" id="ARBA00023180"/>
    </source>
</evidence>
<dbReference type="GeneID" id="26841664"/>
<dbReference type="InterPro" id="IPR002469">
    <property type="entry name" value="Peptidase_S9B_N"/>
</dbReference>
<keyword evidence="6" id="KW-0325">Glycoprotein</keyword>
<evidence type="ECO:0000256" key="2">
    <source>
        <dbReference type="ARBA" id="ARBA00022438"/>
    </source>
</evidence>
<dbReference type="Pfam" id="PF00930">
    <property type="entry name" value="DPPIV_N"/>
    <property type="match status" value="1"/>
</dbReference>
<dbReference type="FunFam" id="3.40.50.1820:FF:000003">
    <property type="entry name" value="Dipeptidyl peptidase 4"/>
    <property type="match status" value="1"/>
</dbReference>
<reference evidence="11 12" key="1">
    <citation type="submission" date="2015-11" db="EMBL/GenBank/DDBJ databases">
        <title>The genome of Debaryomyces fabryi.</title>
        <authorList>
            <person name="Tafer H."/>
            <person name="Lopandic K."/>
        </authorList>
    </citation>
    <scope>NUCLEOTIDE SEQUENCE [LARGE SCALE GENOMIC DNA]</scope>
    <source>
        <strain evidence="11 12">CBS 789</strain>
    </source>
</reference>
<keyword evidence="8" id="KW-1133">Transmembrane helix</keyword>
<keyword evidence="2" id="KW-0031">Aminopeptidase</keyword>
<dbReference type="GO" id="GO:0004177">
    <property type="term" value="F:aminopeptidase activity"/>
    <property type="evidence" value="ECO:0007669"/>
    <property type="project" value="UniProtKB-KW"/>
</dbReference>
<evidence type="ECO:0000256" key="1">
    <source>
        <dbReference type="ARBA" id="ARBA00006150"/>
    </source>
</evidence>
<comment type="caution">
    <text evidence="11">The sequence shown here is derived from an EMBL/GenBank/DDBJ whole genome shotgun (WGS) entry which is preliminary data.</text>
</comment>
<dbReference type="Pfam" id="PF00326">
    <property type="entry name" value="Peptidase_S9"/>
    <property type="match status" value="1"/>
</dbReference>
<evidence type="ECO:0000256" key="3">
    <source>
        <dbReference type="ARBA" id="ARBA00022670"/>
    </source>
</evidence>
<evidence type="ECO:0000313" key="11">
    <source>
        <dbReference type="EMBL" id="KRZ99582.1"/>
    </source>
</evidence>
<proteinExistence type="inferred from homology"/>
<dbReference type="GO" id="GO:0008239">
    <property type="term" value="F:dipeptidyl-peptidase activity"/>
    <property type="evidence" value="ECO:0007669"/>
    <property type="project" value="TreeGrafter"/>
</dbReference>
<gene>
    <name evidence="11" type="ORF">AC631_04655</name>
</gene>
<keyword evidence="4" id="KW-0378">Hydrolase</keyword>
<dbReference type="Proteomes" id="UP000054251">
    <property type="component" value="Unassembled WGS sequence"/>
</dbReference>
<feature type="transmembrane region" description="Helical" evidence="8">
    <location>
        <begin position="90"/>
        <end position="109"/>
    </location>
</feature>
<dbReference type="SUPFAM" id="SSF53474">
    <property type="entry name" value="alpha/beta-Hydrolases"/>
    <property type="match status" value="1"/>
</dbReference>
<feature type="domain" description="Dipeptidylpeptidase IV N-terminal" evidence="10">
    <location>
        <begin position="235"/>
        <end position="628"/>
    </location>
</feature>
<keyword evidence="8" id="KW-0812">Transmembrane</keyword>
<keyword evidence="12" id="KW-1185">Reference proteome</keyword>
<comment type="similarity">
    <text evidence="1">Belongs to the peptidase S9B family.</text>
</comment>
<keyword evidence="8" id="KW-0472">Membrane</keyword>
<evidence type="ECO:0000256" key="7">
    <source>
        <dbReference type="SAM" id="MobiDB-lite"/>
    </source>
</evidence>
<feature type="compositionally biased region" description="Polar residues" evidence="7">
    <location>
        <begin position="25"/>
        <end position="36"/>
    </location>
</feature>
<dbReference type="EMBL" id="LMYN01000133">
    <property type="protein sequence ID" value="KRZ99582.1"/>
    <property type="molecule type" value="Genomic_DNA"/>
</dbReference>
<feature type="domain" description="Peptidase S9 prolyl oligopeptidase catalytic" evidence="9">
    <location>
        <begin position="738"/>
        <end position="941"/>
    </location>
</feature>
<dbReference type="PANTHER" id="PTHR11731">
    <property type="entry name" value="PROTEASE FAMILY S9B,C DIPEPTIDYL-PEPTIDASE IV-RELATED"/>
    <property type="match status" value="1"/>
</dbReference>
<evidence type="ECO:0000256" key="4">
    <source>
        <dbReference type="ARBA" id="ARBA00022801"/>
    </source>
</evidence>
<dbReference type="OrthoDB" id="16520at2759"/>
<dbReference type="Gene3D" id="2.140.10.30">
    <property type="entry name" value="Dipeptidylpeptidase IV, N-terminal domain"/>
    <property type="match status" value="1"/>
</dbReference>
<dbReference type="RefSeq" id="XP_015465685.1">
    <property type="nucleotide sequence ID" value="XM_015613484.1"/>
</dbReference>
<dbReference type="InterPro" id="IPR050278">
    <property type="entry name" value="Serine_Prot_S9B/DPPIV"/>
</dbReference>
<dbReference type="GO" id="GO:0006508">
    <property type="term" value="P:proteolysis"/>
    <property type="evidence" value="ECO:0007669"/>
    <property type="project" value="UniProtKB-KW"/>
</dbReference>
<accession>A0A0V1PUA5</accession>
<dbReference type="AlphaFoldDB" id="A0A0V1PUA5"/>
<evidence type="ECO:0000313" key="12">
    <source>
        <dbReference type="Proteomes" id="UP000054251"/>
    </source>
</evidence>
<dbReference type="GO" id="GO:0005886">
    <property type="term" value="C:plasma membrane"/>
    <property type="evidence" value="ECO:0007669"/>
    <property type="project" value="TreeGrafter"/>
</dbReference>
<evidence type="ECO:0008006" key="13">
    <source>
        <dbReference type="Google" id="ProtNLM"/>
    </source>
</evidence>
<organism evidence="11 12">
    <name type="scientific">Debaryomyces fabryi</name>
    <dbReference type="NCBI Taxonomy" id="58627"/>
    <lineage>
        <taxon>Eukaryota</taxon>
        <taxon>Fungi</taxon>
        <taxon>Dikarya</taxon>
        <taxon>Ascomycota</taxon>
        <taxon>Saccharomycotina</taxon>
        <taxon>Pichiomycetes</taxon>
        <taxon>Debaryomycetaceae</taxon>
        <taxon>Debaryomyces</taxon>
    </lineage>
</organism>
<feature type="region of interest" description="Disordered" evidence="7">
    <location>
        <begin position="25"/>
        <end position="46"/>
    </location>
</feature>
<evidence type="ECO:0000259" key="9">
    <source>
        <dbReference type="Pfam" id="PF00326"/>
    </source>
</evidence>
<protein>
    <recommendedName>
        <fullName evidence="13">Dipeptidyl aminopeptidase A</fullName>
    </recommendedName>
</protein>
<keyword evidence="5" id="KW-0720">Serine protease</keyword>
<evidence type="ECO:0000256" key="8">
    <source>
        <dbReference type="SAM" id="Phobius"/>
    </source>
</evidence>
<evidence type="ECO:0000259" key="10">
    <source>
        <dbReference type="Pfam" id="PF00930"/>
    </source>
</evidence>
<evidence type="ECO:0000256" key="5">
    <source>
        <dbReference type="ARBA" id="ARBA00022825"/>
    </source>
</evidence>
<feature type="compositionally biased region" description="Low complexity" evidence="7">
    <location>
        <begin position="37"/>
        <end position="46"/>
    </location>
</feature>
<sequence>MWFNKSTGTEEYELVNQEPIVNDLEGQTSGHNFAPTSSSKSSSESLSSDIFEDIDEYTQRQQDTDDFNLDSKFQTALQKYKDTGSANKKICALVSGVVAAIWVIALIVYSQGAALSIVSDLKWKTNITVSGNNVTLNHYDPANNNLTLDLYRKGTFFPFKEHVEWLNIKQKPTHETQDGFYLTRGMKGSFDVKLVNRVSSRTIIDSIQFSYKNNFFIIDELKLNPAKSIDEAENFHIVVSDTLSQWRHLSFAIYWIYNTETTEYIPIQPPKTQETQNEVSPLEHEKLKKLHFAEFSPKGDFIVFGFNHNLYLQNIKSLEITEITKNGSPHIFNGKPDWVYEEEVTGDQKLFWWSPNQENLVYVSLDDSEVNEYDLDYYIKDSDEIGDTYNESKDEIVDNVKQYPTKKSIKYPKPGTPIPKVSIHNFKLASKESSKLTIKELSSKSDFLFYDGIWVDDKNFLMKHTDRTSKVLTKKLYQPEKSNDIKEVNSINATKEYNGWVEKASPMTIIPTDNGENSYIDKIVINRRTHLALFEKAASKEPSKILTDSKDWEIISDSPVVYDKTENIVYCLSTMRSSMESHLIAVNLITENNIHIITDINKDGFYEISFDQDGQYLNLNYNGPNNPWQKLINMADIHNILESRGNKGKEDSVTDLLDKTKPINHVELIKDALKRTNIPTRLYKTVSIDKFPDKSLVDLNVIEIFPPNFDPNRRKYPLLVHVYGGPGSQTVDKRFSVDFQDVVSAKLDAVVLIIDPRGTTQDWKSRSFVSGKLGYWEPRDITTVVSEYIKVNEKFINKDRTAIWGWSYGGFTTLKTLEYDHGETFKFGMAVAPVTNWLFYDSVYTERYMGLPSENKNYDKTSRIKEFKHFDSVKRFLIMHGTSDDNVHLQNLMWLLDKFNLNNLENYDVHFFPDNDHSIYYHNSNTIVYDKLLHWLFDAFSGKFDNFV</sequence>
<dbReference type="InterPro" id="IPR029058">
    <property type="entry name" value="AB_hydrolase_fold"/>
</dbReference>
<dbReference type="Gene3D" id="3.40.50.1820">
    <property type="entry name" value="alpha/beta hydrolase"/>
    <property type="match status" value="1"/>
</dbReference>